<dbReference type="KEGG" id="kmn:HW532_18910"/>
<proteinExistence type="inferred from homology"/>
<dbReference type="InterPro" id="IPR000515">
    <property type="entry name" value="MetI-like"/>
</dbReference>
<evidence type="ECO:0000256" key="4">
    <source>
        <dbReference type="ARBA" id="ARBA00022475"/>
    </source>
</evidence>
<evidence type="ECO:0000259" key="9">
    <source>
        <dbReference type="PROSITE" id="PS50928"/>
    </source>
</evidence>
<feature type="transmembrane region" description="Helical" evidence="8">
    <location>
        <begin position="205"/>
        <end position="238"/>
    </location>
</feature>
<evidence type="ECO:0000256" key="8">
    <source>
        <dbReference type="RuleBase" id="RU363032"/>
    </source>
</evidence>
<evidence type="ECO:0000256" key="3">
    <source>
        <dbReference type="ARBA" id="ARBA00022448"/>
    </source>
</evidence>
<evidence type="ECO:0000256" key="6">
    <source>
        <dbReference type="ARBA" id="ARBA00022989"/>
    </source>
</evidence>
<dbReference type="AlphaFoldDB" id="A0A7S8C718"/>
<evidence type="ECO:0000313" key="10">
    <source>
        <dbReference type="EMBL" id="QPC44588.1"/>
    </source>
</evidence>
<keyword evidence="3 8" id="KW-0813">Transport</keyword>
<evidence type="ECO:0000256" key="7">
    <source>
        <dbReference type="ARBA" id="ARBA00023136"/>
    </source>
</evidence>
<dbReference type="SUPFAM" id="SSF161098">
    <property type="entry name" value="MetI-like"/>
    <property type="match status" value="1"/>
</dbReference>
<organism evidence="10 11">
    <name type="scientific">Kaustia mangrovi</name>
    <dbReference type="NCBI Taxonomy" id="2593653"/>
    <lineage>
        <taxon>Bacteria</taxon>
        <taxon>Pseudomonadati</taxon>
        <taxon>Pseudomonadota</taxon>
        <taxon>Alphaproteobacteria</taxon>
        <taxon>Hyphomicrobiales</taxon>
        <taxon>Parvibaculaceae</taxon>
        <taxon>Kaustia</taxon>
    </lineage>
</organism>
<comment type="subcellular location">
    <subcellularLocation>
        <location evidence="1 8">Cell membrane</location>
        <topology evidence="1 8">Multi-pass membrane protein</topology>
    </subcellularLocation>
</comment>
<accession>A0A7S8C718</accession>
<dbReference type="PROSITE" id="PS50928">
    <property type="entry name" value="ABC_TM1"/>
    <property type="match status" value="1"/>
</dbReference>
<evidence type="ECO:0000256" key="5">
    <source>
        <dbReference type="ARBA" id="ARBA00022692"/>
    </source>
</evidence>
<keyword evidence="4" id="KW-1003">Cell membrane</keyword>
<comment type="similarity">
    <text evidence="2">Belongs to the binding-protein-dependent transport system permease family. CysTW subfamily.</text>
</comment>
<dbReference type="RefSeq" id="WP_213161960.1">
    <property type="nucleotide sequence ID" value="NZ_CP058214.1"/>
</dbReference>
<evidence type="ECO:0000313" key="11">
    <source>
        <dbReference type="Proteomes" id="UP000593594"/>
    </source>
</evidence>
<keyword evidence="6 8" id="KW-1133">Transmembrane helix</keyword>
<dbReference type="Proteomes" id="UP000593594">
    <property type="component" value="Chromosome"/>
</dbReference>
<dbReference type="GO" id="GO:0055085">
    <property type="term" value="P:transmembrane transport"/>
    <property type="evidence" value="ECO:0007669"/>
    <property type="project" value="InterPro"/>
</dbReference>
<reference evidence="10 11" key="1">
    <citation type="submission" date="2020-06" db="EMBL/GenBank/DDBJ databases">
        <title>Genome sequence of 2 isolates from Red Sea Mangroves.</title>
        <authorList>
            <person name="Sefrji F."/>
            <person name="Michoud G."/>
            <person name="Merlino G."/>
            <person name="Daffonchio D."/>
        </authorList>
    </citation>
    <scope>NUCLEOTIDE SEQUENCE [LARGE SCALE GENOMIC DNA]</scope>
    <source>
        <strain evidence="10 11">R1DC25</strain>
    </source>
</reference>
<feature type="transmembrane region" description="Helical" evidence="8">
    <location>
        <begin position="24"/>
        <end position="49"/>
    </location>
</feature>
<dbReference type="InterPro" id="IPR035906">
    <property type="entry name" value="MetI-like_sf"/>
</dbReference>
<feature type="transmembrane region" description="Helical" evidence="8">
    <location>
        <begin position="74"/>
        <end position="101"/>
    </location>
</feature>
<dbReference type="PANTHER" id="PTHR42929">
    <property type="entry name" value="INNER MEMBRANE ABC TRANSPORTER PERMEASE PROTEIN YDCU-RELATED-RELATED"/>
    <property type="match status" value="1"/>
</dbReference>
<keyword evidence="5 8" id="KW-0812">Transmembrane</keyword>
<keyword evidence="7 8" id="KW-0472">Membrane</keyword>
<feature type="transmembrane region" description="Helical" evidence="8">
    <location>
        <begin position="258"/>
        <end position="279"/>
    </location>
</feature>
<feature type="transmembrane region" description="Helical" evidence="8">
    <location>
        <begin position="113"/>
        <end position="135"/>
    </location>
</feature>
<evidence type="ECO:0000256" key="2">
    <source>
        <dbReference type="ARBA" id="ARBA00007069"/>
    </source>
</evidence>
<protein>
    <submittedName>
        <fullName evidence="10">ABC transporter permease</fullName>
    </submittedName>
</protein>
<feature type="domain" description="ABC transmembrane type-1" evidence="9">
    <location>
        <begin position="75"/>
        <end position="283"/>
    </location>
</feature>
<dbReference type="PANTHER" id="PTHR42929:SF5">
    <property type="entry name" value="ABC TRANSPORTER PERMEASE PROTEIN"/>
    <property type="match status" value="1"/>
</dbReference>
<dbReference type="CDD" id="cd06261">
    <property type="entry name" value="TM_PBP2"/>
    <property type="match status" value="1"/>
</dbReference>
<feature type="transmembrane region" description="Helical" evidence="8">
    <location>
        <begin position="161"/>
        <end position="180"/>
    </location>
</feature>
<dbReference type="Gene3D" id="1.10.3720.10">
    <property type="entry name" value="MetI-like"/>
    <property type="match status" value="1"/>
</dbReference>
<name>A0A7S8C718_9HYPH</name>
<keyword evidence="11" id="KW-1185">Reference proteome</keyword>
<dbReference type="Pfam" id="PF00528">
    <property type="entry name" value="BPD_transp_1"/>
    <property type="match status" value="1"/>
</dbReference>
<dbReference type="GO" id="GO:0005886">
    <property type="term" value="C:plasma membrane"/>
    <property type="evidence" value="ECO:0007669"/>
    <property type="project" value="UniProtKB-SubCell"/>
</dbReference>
<dbReference type="EMBL" id="CP058214">
    <property type="protein sequence ID" value="QPC44588.1"/>
    <property type="molecule type" value="Genomic_DNA"/>
</dbReference>
<gene>
    <name evidence="10" type="ORF">HW532_18910</name>
</gene>
<evidence type="ECO:0000256" key="1">
    <source>
        <dbReference type="ARBA" id="ARBA00004651"/>
    </source>
</evidence>
<sequence length="294" mass="32447">MSAGVETVRPPRAGRRWRFNAQNVYWLLILPAVALLLVFYIFPLFQVLWLSVTEPEPGLGNYADLATSSTIHNILWTTFRVCVVTTAITVTLGYLVAYAMVHVGRRQLTWMMFGVLLTFWLSVLIRAFAWVMLLLPNGAINGTLQFLGLIDQPLSLSRNEVGVVIGMVHFMLPLAILPLYTNMIGINRAFVAAARGLGASAFEAFYMVFLPLSLPGIVGATVLVFIFSLGFYITPAILGGGKVVMVAEFIAVHFEETLQWGTATMMASTLLIAVFALLFGMSRFVDLKKLFAAR</sequence>